<keyword evidence="5" id="KW-1185">Reference proteome</keyword>
<dbReference type="PANTHER" id="PTHR12496:SF0">
    <property type="entry name" value="METHYLTRANSFERASE DOMAIN-CONTAINING PROTEIN"/>
    <property type="match status" value="1"/>
</dbReference>
<organism evidence="4 5">
    <name type="scientific">Oryza meyeriana var. granulata</name>
    <dbReference type="NCBI Taxonomy" id="110450"/>
    <lineage>
        <taxon>Eukaryota</taxon>
        <taxon>Viridiplantae</taxon>
        <taxon>Streptophyta</taxon>
        <taxon>Embryophyta</taxon>
        <taxon>Tracheophyta</taxon>
        <taxon>Spermatophyta</taxon>
        <taxon>Magnoliopsida</taxon>
        <taxon>Liliopsida</taxon>
        <taxon>Poales</taxon>
        <taxon>Poaceae</taxon>
        <taxon>BOP clade</taxon>
        <taxon>Oryzoideae</taxon>
        <taxon>Oryzeae</taxon>
        <taxon>Oryzinae</taxon>
        <taxon>Oryza</taxon>
        <taxon>Oryza meyeriana</taxon>
    </lineage>
</organism>
<accession>A0A6G1CF97</accession>
<feature type="domain" description="Methyltransferase" evidence="3">
    <location>
        <begin position="4"/>
        <end position="80"/>
    </location>
</feature>
<protein>
    <recommendedName>
        <fullName evidence="3">Methyltransferase domain-containing protein</fullName>
    </recommendedName>
</protein>
<feature type="region of interest" description="Disordered" evidence="1">
    <location>
        <begin position="101"/>
        <end position="122"/>
    </location>
</feature>
<dbReference type="InterPro" id="IPR052220">
    <property type="entry name" value="METTL25"/>
</dbReference>
<dbReference type="OrthoDB" id="10258156at2759"/>
<feature type="transmembrane region" description="Helical" evidence="2">
    <location>
        <begin position="189"/>
        <end position="207"/>
    </location>
</feature>
<name>A0A6G1CF97_9ORYZ</name>
<keyword evidence="2" id="KW-1133">Transmembrane helix</keyword>
<evidence type="ECO:0000256" key="1">
    <source>
        <dbReference type="SAM" id="MobiDB-lite"/>
    </source>
</evidence>
<dbReference type="SUPFAM" id="SSF53335">
    <property type="entry name" value="S-adenosyl-L-methionine-dependent methyltransferases"/>
    <property type="match status" value="1"/>
</dbReference>
<dbReference type="PANTHER" id="PTHR12496">
    <property type="entry name" value="CGI-41 METHYLTRANSFERASE"/>
    <property type="match status" value="1"/>
</dbReference>
<evidence type="ECO:0000313" key="4">
    <source>
        <dbReference type="EMBL" id="KAF0899158.1"/>
    </source>
</evidence>
<comment type="caution">
    <text evidence="4">The sequence shown here is derived from an EMBL/GenBank/DDBJ whole genome shotgun (WGS) entry which is preliminary data.</text>
</comment>
<feature type="transmembrane region" description="Helical" evidence="2">
    <location>
        <begin position="128"/>
        <end position="146"/>
    </location>
</feature>
<gene>
    <name evidence="4" type="ORF">E2562_013378</name>
</gene>
<reference evidence="4 5" key="1">
    <citation type="submission" date="2019-11" db="EMBL/GenBank/DDBJ databases">
        <title>Whole genome sequence of Oryza granulata.</title>
        <authorList>
            <person name="Li W."/>
        </authorList>
    </citation>
    <scope>NUCLEOTIDE SEQUENCE [LARGE SCALE GENOMIC DNA]</scope>
    <source>
        <strain evidence="5">cv. Menghai</strain>
        <tissue evidence="4">Leaf</tissue>
    </source>
</reference>
<evidence type="ECO:0000256" key="2">
    <source>
        <dbReference type="SAM" id="Phobius"/>
    </source>
</evidence>
<keyword evidence="2" id="KW-0472">Membrane</keyword>
<evidence type="ECO:0000259" key="3">
    <source>
        <dbReference type="Pfam" id="PF13679"/>
    </source>
</evidence>
<evidence type="ECO:0000313" key="5">
    <source>
        <dbReference type="Proteomes" id="UP000479710"/>
    </source>
</evidence>
<dbReference type="InterPro" id="IPR025714">
    <property type="entry name" value="Methyltranfer_dom"/>
</dbReference>
<dbReference type="Proteomes" id="UP000479710">
    <property type="component" value="Unassembled WGS sequence"/>
</dbReference>
<keyword evidence="2" id="KW-0812">Transmembrane</keyword>
<proteinExistence type="predicted"/>
<dbReference type="EMBL" id="SPHZ02000009">
    <property type="protein sequence ID" value="KAF0899158.1"/>
    <property type="molecule type" value="Genomic_DNA"/>
</dbReference>
<dbReference type="Pfam" id="PF13679">
    <property type="entry name" value="Methyltransf_32"/>
    <property type="match status" value="1"/>
</dbReference>
<sequence>MNSKKKHEIETLAGMVHAITKSCGAKTVIDVGSGQGYLAQALSFEYELPVVAIDASSHHASVTNTRAERIKKHYAAKCAGKQRLRAPRTVTCGIELTAVGSGRPDRVERRGSPPPSSPSPESCLKRKIANLLAAAMIVITFGQVGGSRPGMPSFFTQSKGTELNSDVDDKRAKLLLDQEALKDGKSNNFDIGTIEFNVLGMIFLLVYR</sequence>
<dbReference type="AlphaFoldDB" id="A0A6G1CF97"/>
<dbReference type="InterPro" id="IPR029063">
    <property type="entry name" value="SAM-dependent_MTases_sf"/>
</dbReference>